<dbReference type="Pfam" id="PF04606">
    <property type="entry name" value="Ogr_Delta"/>
    <property type="match status" value="1"/>
</dbReference>
<accession>A0A562KCW7</accession>
<keyword evidence="4" id="KW-1185">Reference proteome</keyword>
<evidence type="ECO:0000313" key="4">
    <source>
        <dbReference type="Proteomes" id="UP000316624"/>
    </source>
</evidence>
<dbReference type="Proteomes" id="UP000316624">
    <property type="component" value="Unassembled WGS sequence"/>
</dbReference>
<evidence type="ECO:0000313" key="3">
    <source>
        <dbReference type="EMBL" id="TWH93222.1"/>
    </source>
</evidence>
<dbReference type="RefSeq" id="WP_145073403.1">
    <property type="nucleotide sequence ID" value="NZ_JACIIY010000006.1"/>
</dbReference>
<feature type="region of interest" description="Disordered" evidence="1">
    <location>
        <begin position="78"/>
        <end position="111"/>
    </location>
</feature>
<comment type="caution">
    <text evidence="3">The sequence shown here is derived from an EMBL/GenBank/DDBJ whole genome shotgun (WGS) entry which is preliminary data.</text>
</comment>
<evidence type="ECO:0000259" key="2">
    <source>
        <dbReference type="Pfam" id="PF04606"/>
    </source>
</evidence>
<organism evidence="3 4">
    <name type="scientific">Sphingobium wenxiniae (strain DSM 21828 / CGMCC 1.7748 / JZ-1)</name>
    <dbReference type="NCBI Taxonomy" id="595605"/>
    <lineage>
        <taxon>Bacteria</taxon>
        <taxon>Pseudomonadati</taxon>
        <taxon>Pseudomonadota</taxon>
        <taxon>Alphaproteobacteria</taxon>
        <taxon>Sphingomonadales</taxon>
        <taxon>Sphingomonadaceae</taxon>
        <taxon>Sphingobium</taxon>
    </lineage>
</organism>
<sequence>MQRSKTGVVKRGTSINCPHCGQPSLVRKSSQISPLVRESSHICTNDECCHVFIAQLAIIRTIAPSINPKPDIIIPFGNPNLRWNRRKSDDDPPPVPANDDQGGHVSPHRQA</sequence>
<dbReference type="AlphaFoldDB" id="A0A562KCW7"/>
<dbReference type="EMBL" id="VLKK01000007">
    <property type="protein sequence ID" value="TWH93222.1"/>
    <property type="molecule type" value="Genomic_DNA"/>
</dbReference>
<protein>
    <submittedName>
        <fullName evidence="3">Ogr/Delta-like zinc finger protein</fullName>
    </submittedName>
</protein>
<reference evidence="3 4" key="1">
    <citation type="journal article" date="2015" name="Stand. Genomic Sci.">
        <title>Genomic Encyclopedia of Bacterial and Archaeal Type Strains, Phase III: the genomes of soil and plant-associated and newly described type strains.</title>
        <authorList>
            <person name="Whitman W.B."/>
            <person name="Woyke T."/>
            <person name="Klenk H.P."/>
            <person name="Zhou Y."/>
            <person name="Lilburn T.G."/>
            <person name="Beck B.J."/>
            <person name="De Vos P."/>
            <person name="Vandamme P."/>
            <person name="Eisen J.A."/>
            <person name="Garrity G."/>
            <person name="Hugenholtz P."/>
            <person name="Kyrpides N.C."/>
        </authorList>
    </citation>
    <scope>NUCLEOTIDE SEQUENCE [LARGE SCALE GENOMIC DNA]</scope>
    <source>
        <strain evidence="3 4">CGMCC 1.7748</strain>
    </source>
</reference>
<name>A0A562KCW7_SPHWJ</name>
<evidence type="ECO:0000256" key="1">
    <source>
        <dbReference type="SAM" id="MobiDB-lite"/>
    </source>
</evidence>
<proteinExistence type="predicted"/>
<feature type="domain" description="Zinc finger Ogr/Delta-type" evidence="2">
    <location>
        <begin position="16"/>
        <end position="62"/>
    </location>
</feature>
<gene>
    <name evidence="3" type="ORF">IQ35_02129</name>
</gene>
<dbReference type="InterPro" id="IPR007684">
    <property type="entry name" value="Znf_Ogr/Delta"/>
</dbReference>